<evidence type="ECO:0000313" key="18">
    <source>
        <dbReference type="EMBL" id="MXO87838.1"/>
    </source>
</evidence>
<feature type="domain" description="PAC" evidence="17">
    <location>
        <begin position="72"/>
        <end position="126"/>
    </location>
</feature>
<dbReference type="InterPro" id="IPR000700">
    <property type="entry name" value="PAS-assoc_C"/>
</dbReference>
<comment type="caution">
    <text evidence="18">The sequence shown here is derived from an EMBL/GenBank/DDBJ whole genome shotgun (WGS) entry which is preliminary data.</text>
</comment>
<dbReference type="SMART" id="SM00091">
    <property type="entry name" value="PAS"/>
    <property type="match status" value="2"/>
</dbReference>
<keyword evidence="6" id="KW-0285">Flavoprotein</keyword>
<dbReference type="NCBIfam" id="TIGR00229">
    <property type="entry name" value="sensory_box"/>
    <property type="match status" value="2"/>
</dbReference>
<keyword evidence="15" id="KW-0675">Receptor</keyword>
<evidence type="ECO:0000256" key="1">
    <source>
        <dbReference type="ARBA" id="ARBA00000085"/>
    </source>
</evidence>
<dbReference type="AlphaFoldDB" id="A0A844ZJ83"/>
<dbReference type="GO" id="GO:0005524">
    <property type="term" value="F:ATP binding"/>
    <property type="evidence" value="ECO:0007669"/>
    <property type="project" value="UniProtKB-KW"/>
</dbReference>
<comment type="catalytic activity">
    <reaction evidence="1">
        <text>ATP + protein L-histidine = ADP + protein N-phospho-L-histidine.</text>
        <dbReference type="EC" id="2.7.13.3"/>
    </reaction>
</comment>
<keyword evidence="11" id="KW-0418">Kinase</keyword>
<dbReference type="Pfam" id="PF08447">
    <property type="entry name" value="PAS_3"/>
    <property type="match status" value="1"/>
</dbReference>
<keyword evidence="12" id="KW-0067">ATP-binding</keyword>
<dbReference type="Pfam" id="PF07536">
    <property type="entry name" value="HWE_HK"/>
    <property type="match status" value="1"/>
</dbReference>
<evidence type="ECO:0000256" key="5">
    <source>
        <dbReference type="ARBA" id="ARBA00022606"/>
    </source>
</evidence>
<evidence type="ECO:0000256" key="8">
    <source>
        <dbReference type="ARBA" id="ARBA00022679"/>
    </source>
</evidence>
<reference evidence="18 19" key="1">
    <citation type="submission" date="2019-12" db="EMBL/GenBank/DDBJ databases">
        <title>Genomic-based taxomic classification of the family Erythrobacteraceae.</title>
        <authorList>
            <person name="Xu L."/>
        </authorList>
    </citation>
    <scope>NUCLEOTIDE SEQUENCE [LARGE SCALE GENOMIC DNA]</scope>
    <source>
        <strain evidence="18 19">JCM 16339</strain>
    </source>
</reference>
<evidence type="ECO:0000256" key="3">
    <source>
        <dbReference type="ARBA" id="ARBA00022543"/>
    </source>
</evidence>
<evidence type="ECO:0000256" key="6">
    <source>
        <dbReference type="ARBA" id="ARBA00022630"/>
    </source>
</evidence>
<dbReference type="Proteomes" id="UP000435243">
    <property type="component" value="Unassembled WGS sequence"/>
</dbReference>
<dbReference type="FunFam" id="3.30.450.20:FF:000099">
    <property type="entry name" value="Sensory box sensor histidine kinase"/>
    <property type="match status" value="1"/>
</dbReference>
<name>A0A844ZJ83_9SPHN</name>
<dbReference type="InterPro" id="IPR036890">
    <property type="entry name" value="HATPase_C_sf"/>
</dbReference>
<feature type="domain" description="PAC" evidence="17">
    <location>
        <begin position="200"/>
        <end position="252"/>
    </location>
</feature>
<dbReference type="PROSITE" id="PS01228">
    <property type="entry name" value="COF_1"/>
    <property type="match status" value="1"/>
</dbReference>
<keyword evidence="8" id="KW-0808">Transferase</keyword>
<evidence type="ECO:0000256" key="13">
    <source>
        <dbReference type="ARBA" id="ARBA00022991"/>
    </source>
</evidence>
<dbReference type="CDD" id="cd00130">
    <property type="entry name" value="PAS"/>
    <property type="match status" value="2"/>
</dbReference>
<keyword evidence="3" id="KW-0600">Photoreceptor protein</keyword>
<dbReference type="GO" id="GO:0004673">
    <property type="term" value="F:protein histidine kinase activity"/>
    <property type="evidence" value="ECO:0007669"/>
    <property type="project" value="UniProtKB-EC"/>
</dbReference>
<dbReference type="SMART" id="SM00911">
    <property type="entry name" value="HWE_HK"/>
    <property type="match status" value="1"/>
</dbReference>
<keyword evidence="14" id="KW-0843">Virulence</keyword>
<evidence type="ECO:0000313" key="19">
    <source>
        <dbReference type="Proteomes" id="UP000435243"/>
    </source>
</evidence>
<dbReference type="InterPro" id="IPR013767">
    <property type="entry name" value="PAS_fold"/>
</dbReference>
<dbReference type="GO" id="GO:0009881">
    <property type="term" value="F:photoreceptor activity"/>
    <property type="evidence" value="ECO:0007669"/>
    <property type="project" value="UniProtKB-KW"/>
</dbReference>
<dbReference type="SUPFAM" id="SSF55785">
    <property type="entry name" value="PYP-like sensor domain (PAS domain)"/>
    <property type="match status" value="2"/>
</dbReference>
<keyword evidence="13" id="KW-0157">Chromophore</keyword>
<feature type="domain" description="PAS" evidence="16">
    <location>
        <begin position="1"/>
        <end position="71"/>
    </location>
</feature>
<keyword evidence="7" id="KW-0288">FMN</keyword>
<dbReference type="PROSITE" id="PS50113">
    <property type="entry name" value="PAC"/>
    <property type="match status" value="2"/>
</dbReference>
<dbReference type="PANTHER" id="PTHR41523">
    <property type="entry name" value="TWO-COMPONENT SYSTEM SENSOR PROTEIN"/>
    <property type="match status" value="1"/>
</dbReference>
<dbReference type="Pfam" id="PF00989">
    <property type="entry name" value="PAS"/>
    <property type="match status" value="1"/>
</dbReference>
<accession>A0A844ZJ83</accession>
<dbReference type="OrthoDB" id="136506at2"/>
<protein>
    <recommendedName>
        <fullName evidence="2">histidine kinase</fullName>
        <ecNumber evidence="2">2.7.13.3</ecNumber>
    </recommendedName>
</protein>
<feature type="domain" description="PAS" evidence="16">
    <location>
        <begin position="127"/>
        <end position="197"/>
    </location>
</feature>
<dbReference type="PANTHER" id="PTHR41523:SF8">
    <property type="entry name" value="ETHYLENE RESPONSE SENSOR PROTEIN"/>
    <property type="match status" value="1"/>
</dbReference>
<keyword evidence="10" id="KW-0547">Nucleotide-binding</keyword>
<keyword evidence="9" id="KW-0677">Repeat</keyword>
<dbReference type="PROSITE" id="PS50112">
    <property type="entry name" value="PAS"/>
    <property type="match status" value="2"/>
</dbReference>
<evidence type="ECO:0000256" key="10">
    <source>
        <dbReference type="ARBA" id="ARBA00022741"/>
    </source>
</evidence>
<evidence type="ECO:0000256" key="4">
    <source>
        <dbReference type="ARBA" id="ARBA00022553"/>
    </source>
</evidence>
<evidence type="ECO:0000256" key="7">
    <source>
        <dbReference type="ARBA" id="ARBA00022643"/>
    </source>
</evidence>
<keyword evidence="5" id="KW-0716">Sensory transduction</keyword>
<dbReference type="SMART" id="SM00086">
    <property type="entry name" value="PAC"/>
    <property type="match status" value="2"/>
</dbReference>
<dbReference type="InterPro" id="IPR035965">
    <property type="entry name" value="PAS-like_dom_sf"/>
</dbReference>
<dbReference type="InterPro" id="IPR001610">
    <property type="entry name" value="PAC"/>
</dbReference>
<evidence type="ECO:0000256" key="2">
    <source>
        <dbReference type="ARBA" id="ARBA00012438"/>
    </source>
</evidence>
<organism evidence="18 19">
    <name type="scientific">Alteraurantiacibacter aestuarii</name>
    <dbReference type="NCBI Taxonomy" id="650004"/>
    <lineage>
        <taxon>Bacteria</taxon>
        <taxon>Pseudomonadati</taxon>
        <taxon>Pseudomonadota</taxon>
        <taxon>Alphaproteobacteria</taxon>
        <taxon>Sphingomonadales</taxon>
        <taxon>Erythrobacteraceae</taxon>
        <taxon>Alteraurantiacibacter</taxon>
    </lineage>
</organism>
<dbReference type="Gene3D" id="3.30.565.10">
    <property type="entry name" value="Histidine kinase-like ATPase, C-terminal domain"/>
    <property type="match status" value="1"/>
</dbReference>
<gene>
    <name evidence="18" type="ORF">GRI32_03695</name>
</gene>
<proteinExistence type="predicted"/>
<evidence type="ECO:0000259" key="17">
    <source>
        <dbReference type="PROSITE" id="PS50113"/>
    </source>
</evidence>
<keyword evidence="4" id="KW-0597">Phosphoprotein</keyword>
<evidence type="ECO:0000256" key="14">
    <source>
        <dbReference type="ARBA" id="ARBA00023026"/>
    </source>
</evidence>
<dbReference type="EC" id="2.7.13.3" evidence="2"/>
<evidence type="ECO:0000256" key="15">
    <source>
        <dbReference type="ARBA" id="ARBA00023170"/>
    </source>
</evidence>
<dbReference type="InterPro" id="IPR011102">
    <property type="entry name" value="Sig_transdc_His_kinase_HWE"/>
</dbReference>
<evidence type="ECO:0000256" key="11">
    <source>
        <dbReference type="ARBA" id="ARBA00022777"/>
    </source>
</evidence>
<evidence type="ECO:0000256" key="12">
    <source>
        <dbReference type="ARBA" id="ARBA00022840"/>
    </source>
</evidence>
<dbReference type="GO" id="GO:0006355">
    <property type="term" value="P:regulation of DNA-templated transcription"/>
    <property type="evidence" value="ECO:0007669"/>
    <property type="project" value="InterPro"/>
</dbReference>
<dbReference type="InterPro" id="IPR013655">
    <property type="entry name" value="PAS_fold_3"/>
</dbReference>
<evidence type="ECO:0000256" key="9">
    <source>
        <dbReference type="ARBA" id="ARBA00022737"/>
    </source>
</evidence>
<sequence>MSDFYAALVESTDDAIVAKDVNGTVLSWNPAAVRLFGYSEAEMVGQSIVQLLPDDRLDEEVNILTRIRAGERVGQFFTKRRHKSGRLIDVSVTVSPVHDKDGNVVGASKIARDATQVLERERRLRQSEARFHMLADNIAPFAWIAEPSGNIIWYNKRWYDYTGTTLEDMRGWGWTKVHHPDHVDRVREHIKSCFESGEEWEDTFPLRSKEGEYRWFLSRAKPIREEHGNIIWWFGTNTDITEQREQAEQIRLLLMEVNHRSKNMLSTIQALIRRSVKDNDGFIARFQDRIRSLAVNQDILVRREWREVPVEELARLQLAFVMDAPGEITISGSEFPLNPRAAEIIGMALHELATNSLKYGALSAGGGQVSIGWEVDEEGGLFSMHWTESGGPQVTAPEQTGFGSTLIAEVPRRFFGGEAGIDYASSGISWSLKAPLAMIRAGLSQSAATN</sequence>
<evidence type="ECO:0000259" key="16">
    <source>
        <dbReference type="PROSITE" id="PS50112"/>
    </source>
</evidence>
<keyword evidence="19" id="KW-1185">Reference proteome</keyword>
<dbReference type="Gene3D" id="3.30.450.20">
    <property type="entry name" value="PAS domain"/>
    <property type="match status" value="2"/>
</dbReference>
<dbReference type="InterPro" id="IPR000014">
    <property type="entry name" value="PAS"/>
</dbReference>
<dbReference type="EMBL" id="WTYY01000002">
    <property type="protein sequence ID" value="MXO87838.1"/>
    <property type="molecule type" value="Genomic_DNA"/>
</dbReference>